<dbReference type="Gene3D" id="3.10.620.30">
    <property type="match status" value="1"/>
</dbReference>
<dbReference type="PANTHER" id="PTHR33490:SF6">
    <property type="entry name" value="SLL1049 PROTEIN"/>
    <property type="match status" value="1"/>
</dbReference>
<dbReference type="InterPro" id="IPR013589">
    <property type="entry name" value="Bac_transglu_N"/>
</dbReference>
<proteinExistence type="predicted"/>
<dbReference type="InterPro" id="IPR038765">
    <property type="entry name" value="Papain-like_cys_pep_sf"/>
</dbReference>
<keyword evidence="2" id="KW-0645">Protease</keyword>
<feature type="domain" description="Transglutaminase-like" evidence="1">
    <location>
        <begin position="154"/>
        <end position="216"/>
    </location>
</feature>
<keyword evidence="2" id="KW-0378">Hydrolase</keyword>
<organism evidence="2">
    <name type="scientific">hydrothermal vent metagenome</name>
    <dbReference type="NCBI Taxonomy" id="652676"/>
    <lineage>
        <taxon>unclassified sequences</taxon>
        <taxon>metagenomes</taxon>
        <taxon>ecological metagenomes</taxon>
    </lineage>
</organism>
<sequence length="261" mass="29373">MKLAIEHTTHFEFEEITRHSVQYLRLTPFDSGRQKVLNWSLSLPTDANEITDGYGNVMHVFTIDEPHSNFDITVSGEIEIMDDLLEDDDHELSPFVYLRQSDLTKPDKALRDYMTTSPQFTSTHDGLCGLINDLQTRLRKESPPNADPSSAADAFANLWGDSISATHVFLSCCRYTGVPARYVSGYLYSPDAKEMKSHQWAEAWLDDSWHTFDVQLGLTTPSRHLKLAVGLDHLDACPLRSVKSGHGTEAFSAIPNRRKTG</sequence>
<accession>A0A161JZZ7</accession>
<dbReference type="SUPFAM" id="SSF54001">
    <property type="entry name" value="Cysteine proteinases"/>
    <property type="match status" value="1"/>
</dbReference>
<gene>
    <name evidence="2" type="ORF">MGWOODY_Tha2131</name>
</gene>
<protein>
    <submittedName>
        <fullName evidence="2">Protein containing transglutaminase-like domain, putative cysteine protease</fullName>
    </submittedName>
</protein>
<name>A0A161JZZ7_9ZZZZ</name>
<dbReference type="GO" id="GO:0008233">
    <property type="term" value="F:peptidase activity"/>
    <property type="evidence" value="ECO:0007669"/>
    <property type="project" value="UniProtKB-KW"/>
</dbReference>
<dbReference type="GO" id="GO:0006508">
    <property type="term" value="P:proteolysis"/>
    <property type="evidence" value="ECO:0007669"/>
    <property type="project" value="UniProtKB-KW"/>
</dbReference>
<dbReference type="Pfam" id="PF01841">
    <property type="entry name" value="Transglut_core"/>
    <property type="match status" value="1"/>
</dbReference>
<dbReference type="AlphaFoldDB" id="A0A161JZZ7"/>
<evidence type="ECO:0000259" key="1">
    <source>
        <dbReference type="SMART" id="SM00460"/>
    </source>
</evidence>
<dbReference type="PANTHER" id="PTHR33490">
    <property type="entry name" value="BLR5614 PROTEIN-RELATED"/>
    <property type="match status" value="1"/>
</dbReference>
<dbReference type="EMBL" id="CZQC01000060">
    <property type="protein sequence ID" value="CUS42016.1"/>
    <property type="molecule type" value="Genomic_DNA"/>
</dbReference>
<dbReference type="SMART" id="SM00460">
    <property type="entry name" value="TGc"/>
    <property type="match status" value="1"/>
</dbReference>
<dbReference type="Pfam" id="PF08379">
    <property type="entry name" value="Bact_transglu_N"/>
    <property type="match status" value="1"/>
</dbReference>
<reference evidence="2" key="1">
    <citation type="submission" date="2015-10" db="EMBL/GenBank/DDBJ databases">
        <authorList>
            <person name="Gilbert D.G."/>
        </authorList>
    </citation>
    <scope>NUCLEOTIDE SEQUENCE</scope>
</reference>
<dbReference type="InterPro" id="IPR002931">
    <property type="entry name" value="Transglutaminase-like"/>
</dbReference>
<evidence type="ECO:0000313" key="2">
    <source>
        <dbReference type="EMBL" id="CUS42016.1"/>
    </source>
</evidence>